<evidence type="ECO:0000313" key="2">
    <source>
        <dbReference type="EMBL" id="CAE7217538.1"/>
    </source>
</evidence>
<dbReference type="OrthoDB" id="423829at2759"/>
<feature type="compositionally biased region" description="Basic and acidic residues" evidence="1">
    <location>
        <begin position="178"/>
        <end position="189"/>
    </location>
</feature>
<feature type="compositionally biased region" description="Polar residues" evidence="1">
    <location>
        <begin position="192"/>
        <end position="207"/>
    </location>
</feature>
<evidence type="ECO:0000256" key="1">
    <source>
        <dbReference type="SAM" id="MobiDB-lite"/>
    </source>
</evidence>
<keyword evidence="3" id="KW-1185">Reference proteome</keyword>
<evidence type="ECO:0000313" key="3">
    <source>
        <dbReference type="Proteomes" id="UP000604046"/>
    </source>
</evidence>
<feature type="region of interest" description="Disordered" evidence="1">
    <location>
        <begin position="1"/>
        <end position="138"/>
    </location>
</feature>
<feature type="compositionally biased region" description="Basic and acidic residues" evidence="1">
    <location>
        <begin position="247"/>
        <end position="257"/>
    </location>
</feature>
<protein>
    <submittedName>
        <fullName evidence="2">Uncharacterized protein</fullName>
    </submittedName>
</protein>
<comment type="caution">
    <text evidence="2">The sequence shown here is derived from an EMBL/GenBank/DDBJ whole genome shotgun (WGS) entry which is preliminary data.</text>
</comment>
<name>A0A812JZW2_9DINO</name>
<feature type="compositionally biased region" description="Acidic residues" evidence="1">
    <location>
        <begin position="212"/>
        <end position="222"/>
    </location>
</feature>
<dbReference type="Proteomes" id="UP000604046">
    <property type="component" value="Unassembled WGS sequence"/>
</dbReference>
<reference evidence="2" key="1">
    <citation type="submission" date="2021-02" db="EMBL/GenBank/DDBJ databases">
        <authorList>
            <person name="Dougan E. K."/>
            <person name="Rhodes N."/>
            <person name="Thang M."/>
            <person name="Chan C."/>
        </authorList>
    </citation>
    <scope>NUCLEOTIDE SEQUENCE</scope>
</reference>
<accession>A0A812JZW2</accession>
<organism evidence="2 3">
    <name type="scientific">Symbiodinium natans</name>
    <dbReference type="NCBI Taxonomy" id="878477"/>
    <lineage>
        <taxon>Eukaryota</taxon>
        <taxon>Sar</taxon>
        <taxon>Alveolata</taxon>
        <taxon>Dinophyceae</taxon>
        <taxon>Suessiales</taxon>
        <taxon>Symbiodiniaceae</taxon>
        <taxon>Symbiodinium</taxon>
    </lineage>
</organism>
<gene>
    <name evidence="2" type="ORF">SNAT2548_LOCUS7738</name>
</gene>
<dbReference type="EMBL" id="CAJNDS010000552">
    <property type="protein sequence ID" value="CAE7217538.1"/>
    <property type="molecule type" value="Genomic_DNA"/>
</dbReference>
<proteinExistence type="predicted"/>
<feature type="compositionally biased region" description="Low complexity" evidence="1">
    <location>
        <begin position="47"/>
        <end position="56"/>
    </location>
</feature>
<dbReference type="AlphaFoldDB" id="A0A812JZW2"/>
<sequence length="257" mass="27196">MSESIDATSDIDQDLPAELPELQFRAEPADLASAPRLCLEEERHQPSPRTTSSSSSIVGRVEQTSSIEPIRRISQEVPGPIDAHAARGSIDSAADAESESETSLSQGAPGIEPAGSKPAERAEARSGDGSSEIDELEACTSPANLYTAAETAHVALEGPTTAASSTEHGAVASIHGQTVEDGRGRKAEDESSYTYEESFSDPGSSTPRQREEEESLSEDASSEQDLVVALEDIESSSGSSSGRRPRRTEQPRILETE</sequence>
<feature type="region of interest" description="Disordered" evidence="1">
    <location>
        <begin position="157"/>
        <end position="257"/>
    </location>
</feature>